<reference evidence="2 3" key="1">
    <citation type="submission" date="2016-10" db="EMBL/GenBank/DDBJ databases">
        <authorList>
            <person name="de Groot N.N."/>
        </authorList>
    </citation>
    <scope>NUCLEOTIDE SEQUENCE [LARGE SCALE GENOMIC DNA]</scope>
    <source>
        <strain evidence="2 3">AB35.6</strain>
    </source>
</reference>
<dbReference type="InterPro" id="IPR023631">
    <property type="entry name" value="Amidase_dom"/>
</dbReference>
<dbReference type="InterPro" id="IPR000120">
    <property type="entry name" value="Amidase"/>
</dbReference>
<dbReference type="PANTHER" id="PTHR11895">
    <property type="entry name" value="TRANSAMIDASE"/>
    <property type="match status" value="1"/>
</dbReference>
<sequence>MQPLAHTLNALRNGEITSQSLVHTCVAAIAAPGGEGARAFTRISDTALQQAAAADALLREGGGKDLPLLGLPISVKDLFDVAGEVTTAGSVVLANAAPAAKDSTVVTRLRAAGAVIIGRTNMTEFAYSGLGLNPHYGTPANPWDRVNRRIPGGSSSGAAVSVTDGMAAAAIGTDTGGSVRIPAALCGLVGFKPTAKRIPMDGIVPLARSLDSVGPLAPTVACCVRLDAVLSGNFYRLLEPKSLTRMRFGILQGYVLESLDEPTAFAFQEALLAIQAAGAHTEPVHLDALNRIPASNQTAAAEAFAWHRNLLELSGHHYDPHVSARILHGAGMLAADFLDLMQARREIIAEAEKTFEPYDAILLPTTPCIAPRIADLEASDDAYFHANGAMLRNTSIFNFLDGCGLSLPIHRHGTAPVGLMIAGSGGLDRQILEAGAAIEAVLQRHR</sequence>
<dbReference type="PANTHER" id="PTHR11895:SF176">
    <property type="entry name" value="AMIDASE AMID-RELATED"/>
    <property type="match status" value="1"/>
</dbReference>
<dbReference type="SUPFAM" id="SSF75304">
    <property type="entry name" value="Amidase signature (AS) enzymes"/>
    <property type="match status" value="1"/>
</dbReference>
<dbReference type="RefSeq" id="WP_074652295.1">
    <property type="nucleotide sequence ID" value="NZ_FNSD01000001.1"/>
</dbReference>
<evidence type="ECO:0000313" key="2">
    <source>
        <dbReference type="EMBL" id="SEB45741.1"/>
    </source>
</evidence>
<keyword evidence="2" id="KW-0808">Transferase</keyword>
<dbReference type="AlphaFoldDB" id="A0A1H4JHI7"/>
<organism evidence="2 3">
    <name type="scientific">Terriglobus roseus</name>
    <dbReference type="NCBI Taxonomy" id="392734"/>
    <lineage>
        <taxon>Bacteria</taxon>
        <taxon>Pseudomonadati</taxon>
        <taxon>Acidobacteriota</taxon>
        <taxon>Terriglobia</taxon>
        <taxon>Terriglobales</taxon>
        <taxon>Acidobacteriaceae</taxon>
        <taxon>Terriglobus</taxon>
    </lineage>
</organism>
<gene>
    <name evidence="2" type="ORF">SAMN05443244_0621</name>
</gene>
<dbReference type="Proteomes" id="UP000182409">
    <property type="component" value="Unassembled WGS sequence"/>
</dbReference>
<evidence type="ECO:0000259" key="1">
    <source>
        <dbReference type="Pfam" id="PF01425"/>
    </source>
</evidence>
<dbReference type="Pfam" id="PF01425">
    <property type="entry name" value="Amidase"/>
    <property type="match status" value="1"/>
</dbReference>
<accession>A0A1H4JHI7</accession>
<proteinExistence type="predicted"/>
<dbReference type="NCBIfam" id="NF005460">
    <property type="entry name" value="PRK07056.1"/>
    <property type="match status" value="1"/>
</dbReference>
<dbReference type="Gene3D" id="3.90.1300.10">
    <property type="entry name" value="Amidase signature (AS) domain"/>
    <property type="match status" value="1"/>
</dbReference>
<dbReference type="EMBL" id="FNSD01000001">
    <property type="protein sequence ID" value="SEB45741.1"/>
    <property type="molecule type" value="Genomic_DNA"/>
</dbReference>
<dbReference type="OrthoDB" id="112488at2"/>
<evidence type="ECO:0000313" key="3">
    <source>
        <dbReference type="Proteomes" id="UP000182409"/>
    </source>
</evidence>
<dbReference type="InterPro" id="IPR036928">
    <property type="entry name" value="AS_sf"/>
</dbReference>
<feature type="domain" description="Amidase" evidence="1">
    <location>
        <begin position="39"/>
        <end position="432"/>
    </location>
</feature>
<protein>
    <submittedName>
        <fullName evidence="2">Aspartyl-tRNA(Asn)/glutamyl-tRNA(Gln) amidotransferase subunit A</fullName>
    </submittedName>
</protein>
<dbReference type="GO" id="GO:0016740">
    <property type="term" value="F:transferase activity"/>
    <property type="evidence" value="ECO:0007669"/>
    <property type="project" value="UniProtKB-KW"/>
</dbReference>
<name>A0A1H4JHI7_9BACT</name>